<feature type="non-terminal residue" evidence="1">
    <location>
        <position position="45"/>
    </location>
</feature>
<dbReference type="AlphaFoldDB" id="X0TPN6"/>
<protein>
    <submittedName>
        <fullName evidence="1">Uncharacterized protein</fullName>
    </submittedName>
</protein>
<dbReference type="SUPFAM" id="SSF51658">
    <property type="entry name" value="Xylose isomerase-like"/>
    <property type="match status" value="1"/>
</dbReference>
<organism evidence="1">
    <name type="scientific">marine sediment metagenome</name>
    <dbReference type="NCBI Taxonomy" id="412755"/>
    <lineage>
        <taxon>unclassified sequences</taxon>
        <taxon>metagenomes</taxon>
        <taxon>ecological metagenomes</taxon>
    </lineage>
</organism>
<accession>X0TPN6</accession>
<comment type="caution">
    <text evidence="1">The sequence shown here is derived from an EMBL/GenBank/DDBJ whole genome shotgun (WGS) entry which is preliminary data.</text>
</comment>
<gene>
    <name evidence="1" type="ORF">S01H1_24490</name>
</gene>
<evidence type="ECO:0000313" key="1">
    <source>
        <dbReference type="EMBL" id="GAF95219.1"/>
    </source>
</evidence>
<dbReference type="Gene3D" id="3.20.20.150">
    <property type="entry name" value="Divalent-metal-dependent TIM barrel enzymes"/>
    <property type="match status" value="1"/>
</dbReference>
<sequence length="45" mass="4940">MAAVAEGRGILIGLEPHQQYSKHPDGLDRIYKLVDSEAIGINFDT</sequence>
<reference evidence="1" key="1">
    <citation type="journal article" date="2014" name="Front. Microbiol.">
        <title>High frequency of phylogenetically diverse reductive dehalogenase-homologous genes in deep subseafloor sedimentary metagenomes.</title>
        <authorList>
            <person name="Kawai M."/>
            <person name="Futagami T."/>
            <person name="Toyoda A."/>
            <person name="Takaki Y."/>
            <person name="Nishi S."/>
            <person name="Hori S."/>
            <person name="Arai W."/>
            <person name="Tsubouchi T."/>
            <person name="Morono Y."/>
            <person name="Uchiyama I."/>
            <person name="Ito T."/>
            <person name="Fujiyama A."/>
            <person name="Inagaki F."/>
            <person name="Takami H."/>
        </authorList>
    </citation>
    <scope>NUCLEOTIDE SEQUENCE</scope>
    <source>
        <strain evidence="1">Expedition CK06-06</strain>
    </source>
</reference>
<proteinExistence type="predicted"/>
<name>X0TPN6_9ZZZZ</name>
<dbReference type="EMBL" id="BARS01014614">
    <property type="protein sequence ID" value="GAF95219.1"/>
    <property type="molecule type" value="Genomic_DNA"/>
</dbReference>
<dbReference type="InterPro" id="IPR036237">
    <property type="entry name" value="Xyl_isomerase-like_sf"/>
</dbReference>